<evidence type="ECO:0000256" key="2">
    <source>
        <dbReference type="ARBA" id="ARBA00011238"/>
    </source>
</evidence>
<comment type="catalytic activity">
    <reaction evidence="13 14">
        <text>indole-3-pyruvate + 2 oxidized [2Fe-2S]-[ferredoxin] + CoA = (indol-3-yl)acetyl-CoA + 2 reduced [2Fe-2S]-[ferredoxin] + CO2 + H(+)</text>
        <dbReference type="Rhea" id="RHEA:12645"/>
        <dbReference type="Rhea" id="RHEA-COMP:10000"/>
        <dbReference type="Rhea" id="RHEA-COMP:10001"/>
        <dbReference type="ChEBI" id="CHEBI:15378"/>
        <dbReference type="ChEBI" id="CHEBI:16526"/>
        <dbReference type="ChEBI" id="CHEBI:17640"/>
        <dbReference type="ChEBI" id="CHEBI:33737"/>
        <dbReference type="ChEBI" id="CHEBI:33738"/>
        <dbReference type="ChEBI" id="CHEBI:57271"/>
        <dbReference type="ChEBI" id="CHEBI:57287"/>
        <dbReference type="EC" id="1.2.7.8"/>
    </reaction>
</comment>
<evidence type="ECO:0000256" key="10">
    <source>
        <dbReference type="ARBA" id="ARBA00023004"/>
    </source>
</evidence>
<dbReference type="KEGG" id="mhz:Metho_2027"/>
<feature type="binding site" evidence="15">
    <location>
        <position position="584"/>
    </location>
    <ligand>
        <name>[4Fe-4S] cluster</name>
        <dbReference type="ChEBI" id="CHEBI:49883"/>
        <label>2</label>
    </ligand>
</feature>
<dbReference type="GO" id="GO:0030976">
    <property type="term" value="F:thiamine pyrophosphate binding"/>
    <property type="evidence" value="ECO:0007669"/>
    <property type="project" value="InterPro"/>
</dbReference>
<dbReference type="OrthoDB" id="19071at2157"/>
<evidence type="ECO:0000256" key="5">
    <source>
        <dbReference type="ARBA" id="ARBA00022448"/>
    </source>
</evidence>
<feature type="binding site" evidence="15">
    <location>
        <position position="581"/>
    </location>
    <ligand>
        <name>[4Fe-4S] cluster</name>
        <dbReference type="ChEBI" id="CHEBI:49883"/>
        <label>2</label>
    </ligand>
</feature>
<comment type="function">
    <text evidence="1 14">Catalyzes the ferredoxin-dependent oxidative decarboxylation of arylpyruvates.</text>
</comment>
<feature type="binding site" evidence="15">
    <location>
        <position position="552"/>
    </location>
    <ligand>
        <name>[4Fe-4S] cluster</name>
        <dbReference type="ChEBI" id="CHEBI:49883"/>
        <label>1</label>
    </ligand>
</feature>
<dbReference type="Proteomes" id="UP000010866">
    <property type="component" value="Chromosome"/>
</dbReference>
<feature type="binding site" evidence="15">
    <location>
        <position position="558"/>
    </location>
    <ligand>
        <name>[4Fe-4S] cluster</name>
        <dbReference type="ChEBI" id="CHEBI:49883"/>
        <label>1</label>
    </ligand>
</feature>
<evidence type="ECO:0000256" key="11">
    <source>
        <dbReference type="ARBA" id="ARBA00023014"/>
    </source>
</evidence>
<dbReference type="GO" id="GO:0006082">
    <property type="term" value="P:organic acid metabolic process"/>
    <property type="evidence" value="ECO:0007669"/>
    <property type="project" value="UniProtKB-ARBA"/>
</dbReference>
<evidence type="ECO:0000256" key="9">
    <source>
        <dbReference type="ARBA" id="ARBA00023002"/>
    </source>
</evidence>
<feature type="domain" description="4Fe-4S ferredoxin-type" evidence="16">
    <location>
        <begin position="543"/>
        <end position="571"/>
    </location>
</feature>
<evidence type="ECO:0000256" key="8">
    <source>
        <dbReference type="ARBA" id="ARBA00022982"/>
    </source>
</evidence>
<feature type="domain" description="4Fe-4S ferredoxin-type" evidence="16">
    <location>
        <begin position="573"/>
        <end position="601"/>
    </location>
</feature>
<organism evidence="17 18">
    <name type="scientific">Methanomethylovorans hollandica (strain DSM 15978 / NBRC 107637 / DMS1)</name>
    <dbReference type="NCBI Taxonomy" id="867904"/>
    <lineage>
        <taxon>Archaea</taxon>
        <taxon>Methanobacteriati</taxon>
        <taxon>Methanobacteriota</taxon>
        <taxon>Stenosarchaea group</taxon>
        <taxon>Methanomicrobia</taxon>
        <taxon>Methanosarcinales</taxon>
        <taxon>Methanosarcinaceae</taxon>
        <taxon>Methanomethylovorans</taxon>
    </lineage>
</organism>
<evidence type="ECO:0000256" key="15">
    <source>
        <dbReference type="PIRSR" id="PIRSR006439-50"/>
    </source>
</evidence>
<dbReference type="CDD" id="cd02008">
    <property type="entry name" value="TPP_IOR_alpha"/>
    <property type="match status" value="1"/>
</dbReference>
<keyword evidence="6 14" id="KW-0004">4Fe-4S</keyword>
<dbReference type="SUPFAM" id="SSF52922">
    <property type="entry name" value="TK C-terminal domain-like"/>
    <property type="match status" value="1"/>
</dbReference>
<keyword evidence="7 14" id="KW-0479">Metal-binding</keyword>
<name>L0KYL3_METHD</name>
<feature type="binding site" evidence="15">
    <location>
        <position position="587"/>
    </location>
    <ligand>
        <name>[4Fe-4S] cluster</name>
        <dbReference type="ChEBI" id="CHEBI:49883"/>
        <label>2</label>
    </ligand>
</feature>
<protein>
    <recommendedName>
        <fullName evidence="4 14">Indolepyruvate oxidoreductase subunit IorA</fullName>
        <shortName evidence="14">IOR</shortName>
        <ecNumber evidence="3 14">1.2.7.8</ecNumber>
    </recommendedName>
    <alternativeName>
        <fullName evidence="12 14">Indolepyruvate ferredoxin oxidoreductase subunit alpha</fullName>
    </alternativeName>
</protein>
<accession>L0KYL3</accession>
<dbReference type="InterPro" id="IPR009014">
    <property type="entry name" value="Transketo_C/PFOR_II"/>
</dbReference>
<evidence type="ECO:0000313" key="17">
    <source>
        <dbReference type="EMBL" id="AGB50196.1"/>
    </source>
</evidence>
<feature type="binding site" evidence="15">
    <location>
        <position position="563"/>
    </location>
    <ligand>
        <name>[4Fe-4S] cluster</name>
        <dbReference type="ChEBI" id="CHEBI:49883"/>
        <label>2</label>
    </ligand>
</feature>
<evidence type="ECO:0000256" key="14">
    <source>
        <dbReference type="PIRNR" id="PIRNR006439"/>
    </source>
</evidence>
<dbReference type="EMBL" id="CP003362">
    <property type="protein sequence ID" value="AGB50196.1"/>
    <property type="molecule type" value="Genomic_DNA"/>
</dbReference>
<evidence type="ECO:0000256" key="13">
    <source>
        <dbReference type="ARBA" id="ARBA00048332"/>
    </source>
</evidence>
<dbReference type="NCBIfam" id="TIGR03336">
    <property type="entry name" value="IOR_alpha"/>
    <property type="match status" value="1"/>
</dbReference>
<keyword evidence="11 14" id="KW-0411">Iron-sulfur</keyword>
<dbReference type="EC" id="1.2.7.8" evidence="3 14"/>
<dbReference type="AlphaFoldDB" id="L0KYL3"/>
<dbReference type="STRING" id="867904.Metho_2027"/>
<evidence type="ECO:0000313" key="18">
    <source>
        <dbReference type="Proteomes" id="UP000010866"/>
    </source>
</evidence>
<dbReference type="InterPro" id="IPR017896">
    <property type="entry name" value="4Fe4S_Fe-S-bd"/>
</dbReference>
<dbReference type="GO" id="GO:0051539">
    <property type="term" value="F:4 iron, 4 sulfur cluster binding"/>
    <property type="evidence" value="ECO:0007669"/>
    <property type="project" value="UniProtKB-UniRule"/>
</dbReference>
<dbReference type="InterPro" id="IPR017721">
    <property type="entry name" value="IorA"/>
</dbReference>
<evidence type="ECO:0000256" key="3">
    <source>
        <dbReference type="ARBA" id="ARBA00012812"/>
    </source>
</evidence>
<feature type="binding site" evidence="15">
    <location>
        <position position="591"/>
    </location>
    <ligand>
        <name>[4Fe-4S] cluster</name>
        <dbReference type="ChEBI" id="CHEBI:49883"/>
        <label>1</label>
    </ligand>
</feature>
<evidence type="ECO:0000256" key="4">
    <source>
        <dbReference type="ARBA" id="ARBA00017710"/>
    </source>
</evidence>
<dbReference type="FunFam" id="3.40.50.970:FF:000039">
    <property type="entry name" value="Indolepyruvate oxidoreductase subunit IorA"/>
    <property type="match status" value="1"/>
</dbReference>
<sequence>MSTREFMLGNVAIARGIVEGGGQVIAGYPGTPSSEIIDTLAAMENRDFYVEWSVNEKVAFEVAAGAAIAGVRSVVTMKHVGLNVAADPLMTLSYMGVKGSMIIISADDPSCHSSQNEQDTRKYAQFALMPCFDPSNPQEAKDMIPDAFRLSNLFQTAAIFRPTTRISHGKSDVELGDITEQRPQVKFEKIPERWIMMPKNARLRHPYVLQVYEDIRKELENSPWNQLELKTGSKIGVVSSGVASVYAREAIKRIGLDASFLKICAYPAPEDKITGMLEHADTVLVIEELEPVLEDEIRIMAQKHGIGVKVLGKLEGLVPRHGELNVDICMDAISKAFELPEPSRQVNDVGLQLPSRPPVLCPGCAHRAAFHVMKKVFGKDGIYPSDIGCYTLGVQSGAVDTTLCMGASITVSSGIYHAGEEHPICCSIGDSTFFHTGMNGLLNAVYNKADITVTIMDNRVTAMTGHQPNPGMGKTAVGESTVAVSISDICRSLGAEFVEVVDPYDLASTEDVFRRSRDYKGTSVVIARQPCVIDLRRSGARKPAFSVDQEKCTGCKSCVRFGCPATEFDNELKRARINNMCTGCGVCAQICKFGAILEVKR</sequence>
<evidence type="ECO:0000256" key="12">
    <source>
        <dbReference type="ARBA" id="ARBA00030514"/>
    </source>
</evidence>
<dbReference type="SUPFAM" id="SSF54862">
    <property type="entry name" value="4Fe-4S ferredoxins"/>
    <property type="match status" value="1"/>
</dbReference>
<dbReference type="Gene3D" id="3.30.70.20">
    <property type="match status" value="1"/>
</dbReference>
<gene>
    <name evidence="17" type="ordered locus">Metho_2027</name>
</gene>
<dbReference type="CDD" id="cd07034">
    <property type="entry name" value="TPP_PYR_PFOR_IOR-alpha_like"/>
    <property type="match status" value="1"/>
</dbReference>
<dbReference type="InterPro" id="IPR011766">
    <property type="entry name" value="TPP_enzyme_TPP-bd"/>
</dbReference>
<keyword evidence="9 14" id="KW-0560">Oxidoreductase</keyword>
<dbReference type="Pfam" id="PF01855">
    <property type="entry name" value="POR_N"/>
    <property type="match status" value="1"/>
</dbReference>
<dbReference type="PIRSF" id="PIRSF006439">
    <property type="entry name" value="Indolepyruvate_ferr_oxidored"/>
    <property type="match status" value="1"/>
</dbReference>
<evidence type="ECO:0000256" key="6">
    <source>
        <dbReference type="ARBA" id="ARBA00022485"/>
    </source>
</evidence>
<comment type="subunit">
    <text evidence="2 14">Heterodimer of the IorA and IorB subunits.</text>
</comment>
<comment type="cofactor">
    <cofactor evidence="14 15">
        <name>[4Fe-4S] cluster</name>
        <dbReference type="ChEBI" id="CHEBI:49883"/>
    </cofactor>
    <text evidence="14 15">Binds 2 [4Fe-4S] clusters. In this family the first cluster has a non-standard and varying [4Fe-4S] binding motif CX(2)CX(2)CX(4-5)CP.</text>
</comment>
<dbReference type="PANTHER" id="PTHR43710:SF7">
    <property type="entry name" value="INDOLEPYRUVATE OXIDOREDUCTASE SUBUNIT IORA"/>
    <property type="match status" value="1"/>
</dbReference>
<keyword evidence="17" id="KW-0670">Pyruvate</keyword>
<dbReference type="HOGENOM" id="CLU_017727_0_0_2"/>
<dbReference type="SUPFAM" id="SSF52518">
    <property type="entry name" value="Thiamin diphosphate-binding fold (THDP-binding)"/>
    <property type="match status" value="2"/>
</dbReference>
<dbReference type="InterPro" id="IPR029061">
    <property type="entry name" value="THDP-binding"/>
</dbReference>
<dbReference type="RefSeq" id="WP_015325361.1">
    <property type="nucleotide sequence ID" value="NC_019977.1"/>
</dbReference>
<keyword evidence="5 14" id="KW-0813">Transport</keyword>
<keyword evidence="10 14" id="KW-0408">Iron</keyword>
<dbReference type="PROSITE" id="PS51379">
    <property type="entry name" value="4FE4S_FER_2"/>
    <property type="match status" value="2"/>
</dbReference>
<evidence type="ECO:0000256" key="7">
    <source>
        <dbReference type="ARBA" id="ARBA00022723"/>
    </source>
</evidence>
<dbReference type="GO" id="GO:0044272">
    <property type="term" value="P:sulfur compound biosynthetic process"/>
    <property type="evidence" value="ECO:0007669"/>
    <property type="project" value="UniProtKB-ARBA"/>
</dbReference>
<keyword evidence="8 14" id="KW-0249">Electron transport</keyword>
<evidence type="ECO:0000259" key="16">
    <source>
        <dbReference type="PROSITE" id="PS51379"/>
    </source>
</evidence>
<dbReference type="GeneID" id="14406540"/>
<dbReference type="Gene3D" id="3.40.50.970">
    <property type="match status" value="2"/>
</dbReference>
<reference evidence="18" key="1">
    <citation type="submission" date="2012-02" db="EMBL/GenBank/DDBJ databases">
        <title>Complete sequence of chromosome of Methanomethylovorans hollandica DSM 15978.</title>
        <authorList>
            <person name="Lucas S."/>
            <person name="Copeland A."/>
            <person name="Lapidus A."/>
            <person name="Glavina del Rio T."/>
            <person name="Dalin E."/>
            <person name="Tice H."/>
            <person name="Bruce D."/>
            <person name="Goodwin L."/>
            <person name="Pitluck S."/>
            <person name="Peters L."/>
            <person name="Mikhailova N."/>
            <person name="Held B."/>
            <person name="Kyrpides N."/>
            <person name="Mavromatis K."/>
            <person name="Ivanova N."/>
            <person name="Brettin T."/>
            <person name="Detter J.C."/>
            <person name="Han C."/>
            <person name="Larimer F."/>
            <person name="Land M."/>
            <person name="Hauser L."/>
            <person name="Markowitz V."/>
            <person name="Cheng J.-F."/>
            <person name="Hugenholtz P."/>
            <person name="Woyke T."/>
            <person name="Wu D."/>
            <person name="Spring S."/>
            <person name="Schroeder M."/>
            <person name="Brambilla E."/>
            <person name="Klenk H.-P."/>
            <person name="Eisen J.A."/>
        </authorList>
    </citation>
    <scope>NUCLEOTIDE SEQUENCE [LARGE SCALE GENOMIC DNA]</scope>
    <source>
        <strain evidence="18">DSM 15978 / NBRC 107637 / DMS1</strain>
    </source>
</reference>
<proteinExistence type="predicted"/>
<dbReference type="Pfam" id="PF13237">
    <property type="entry name" value="Fer4_10"/>
    <property type="match status" value="1"/>
</dbReference>
<feature type="binding site" evidence="15">
    <location>
        <position position="555"/>
    </location>
    <ligand>
        <name>[4Fe-4S] cluster</name>
        <dbReference type="ChEBI" id="CHEBI:49883"/>
        <label>1</label>
    </ligand>
</feature>
<dbReference type="PANTHER" id="PTHR43710">
    <property type="entry name" value="2-HYDROXYACYL-COA LYASE"/>
    <property type="match status" value="1"/>
</dbReference>
<dbReference type="GO" id="GO:0046872">
    <property type="term" value="F:metal ion binding"/>
    <property type="evidence" value="ECO:0007669"/>
    <property type="project" value="UniProtKB-UniRule"/>
</dbReference>
<dbReference type="InterPro" id="IPR045025">
    <property type="entry name" value="HACL1-like"/>
</dbReference>
<dbReference type="Pfam" id="PF02775">
    <property type="entry name" value="TPP_enzyme_C"/>
    <property type="match status" value="1"/>
</dbReference>
<dbReference type="GO" id="GO:0043805">
    <property type="term" value="F:indolepyruvate ferredoxin oxidoreductase activity"/>
    <property type="evidence" value="ECO:0007669"/>
    <property type="project" value="UniProtKB-UniRule"/>
</dbReference>
<keyword evidence="18" id="KW-1185">Reference proteome</keyword>
<evidence type="ECO:0000256" key="1">
    <source>
        <dbReference type="ARBA" id="ARBA00002995"/>
    </source>
</evidence>
<dbReference type="InterPro" id="IPR002880">
    <property type="entry name" value="Pyrv_Fd/Flavodoxin_OxRdtase_N"/>
</dbReference>